<evidence type="ECO:0000313" key="1">
    <source>
        <dbReference type="EMBL" id="PWE20009.1"/>
    </source>
</evidence>
<gene>
    <name evidence="1" type="ORF">DF188_08835</name>
</gene>
<evidence type="ECO:0000313" key="2">
    <source>
        <dbReference type="Proteomes" id="UP000245014"/>
    </source>
</evidence>
<comment type="caution">
    <text evidence="1">The sequence shown here is derived from an EMBL/GenBank/DDBJ whole genome shotgun (WGS) entry which is preliminary data.</text>
</comment>
<reference evidence="1 2" key="1">
    <citation type="submission" date="2018-05" db="EMBL/GenBank/DDBJ databases">
        <title>Antimicrobial susceptibility testing and genomic analysis of Arcobacter skirrowii strains and one Arcobacter butzleri isolated from German poultry farms.</title>
        <authorList>
            <person name="Haenel I."/>
            <person name="Hotzel H."/>
            <person name="Tomaso H."/>
            <person name="Busch A."/>
        </authorList>
    </citation>
    <scope>NUCLEOTIDE SEQUENCE [LARGE SCALE GENOMIC DNA]</scope>
    <source>
        <strain evidence="2">v</strain>
    </source>
</reference>
<organism evidence="1 2">
    <name type="scientific">Aliarcobacter skirrowii</name>
    <dbReference type="NCBI Taxonomy" id="28200"/>
    <lineage>
        <taxon>Bacteria</taxon>
        <taxon>Pseudomonadati</taxon>
        <taxon>Campylobacterota</taxon>
        <taxon>Epsilonproteobacteria</taxon>
        <taxon>Campylobacterales</taxon>
        <taxon>Arcobacteraceae</taxon>
        <taxon>Aliarcobacter</taxon>
    </lineage>
</organism>
<dbReference type="STRING" id="28200.GCA_001572935_00241"/>
<protein>
    <submittedName>
        <fullName evidence="1">DUF481 domain-containing protein</fullName>
    </submittedName>
</protein>
<dbReference type="Proteomes" id="UP000245014">
    <property type="component" value="Unassembled WGS sequence"/>
</dbReference>
<accession>A0A2U2BYX8</accession>
<dbReference type="InterPro" id="IPR007433">
    <property type="entry name" value="DUF481"/>
</dbReference>
<proteinExistence type="predicted"/>
<dbReference type="RefSeq" id="WP_109158720.1">
    <property type="nucleotide sequence ID" value="NZ_QEYI01000009.1"/>
</dbReference>
<dbReference type="EMBL" id="QEYI01000009">
    <property type="protein sequence ID" value="PWE20009.1"/>
    <property type="molecule type" value="Genomic_DNA"/>
</dbReference>
<sequence length="233" mass="26732">MIKNHIKLLILPILLNFATAVENEGKVELSYVNTSGNTQTTTLAADAEVKSKIDDIELKFKGSIIKSKDNNEESANKYELELQSSYMFTDNFYTYLGVNYVKDEFSDYDSRLNIGPGLGYKFINTDEHLLDIKTGVDYSLDKYENGKKNEYAASKSELNYKYQIKEDVEFKQMVNYLVSMEDSEKYFVTSESSVNVKMVGNLSLGVSYKVDYTNQTQKEKTDKKFLTSLIYDF</sequence>
<dbReference type="AlphaFoldDB" id="A0A2U2BYX8"/>
<name>A0A2U2BYX8_9BACT</name>
<dbReference type="Pfam" id="PF04338">
    <property type="entry name" value="DUF481"/>
    <property type="match status" value="1"/>
</dbReference>